<dbReference type="Proteomes" id="UP000006512">
    <property type="component" value="Unassembled WGS sequence"/>
</dbReference>
<proteinExistence type="predicted"/>
<dbReference type="Pfam" id="PF13318">
    <property type="entry name" value="AtzG-like"/>
    <property type="match status" value="1"/>
</dbReference>
<evidence type="ECO:0000313" key="2">
    <source>
        <dbReference type="Proteomes" id="UP000006512"/>
    </source>
</evidence>
<dbReference type="AlphaFoldDB" id="F4QN33"/>
<gene>
    <name evidence="1" type="ORF">ABI_30410</name>
</gene>
<organism evidence="1 2">
    <name type="scientific">Asticcacaulis biprosthecium C19</name>
    <dbReference type="NCBI Taxonomy" id="715226"/>
    <lineage>
        <taxon>Bacteria</taxon>
        <taxon>Pseudomonadati</taxon>
        <taxon>Pseudomonadota</taxon>
        <taxon>Alphaproteobacteria</taxon>
        <taxon>Caulobacterales</taxon>
        <taxon>Caulobacteraceae</taxon>
        <taxon>Asticcacaulis</taxon>
    </lineage>
</organism>
<dbReference type="STRING" id="715226.ABI_30410"/>
<accession>F4QN33</accession>
<evidence type="ECO:0000313" key="1">
    <source>
        <dbReference type="EMBL" id="EGF91624.1"/>
    </source>
</evidence>
<dbReference type="OrthoDB" id="7933911at2"/>
<name>F4QN33_9CAUL</name>
<keyword evidence="2" id="KW-1185">Reference proteome</keyword>
<dbReference type="EMBL" id="GL883078">
    <property type="protein sequence ID" value="EGF91624.1"/>
    <property type="molecule type" value="Genomic_DNA"/>
</dbReference>
<sequence length="51" mass="5487">MQGPTHDRITETAKALGLDLPEACRPGVQANLDLLAQHARTLDDFLAGDET</sequence>
<dbReference type="RefSeq" id="WP_006273826.1">
    <property type="nucleotide sequence ID" value="NZ_GL883078.1"/>
</dbReference>
<protein>
    <submittedName>
        <fullName evidence="1">Uncharacterized protein</fullName>
    </submittedName>
</protein>
<dbReference type="HOGENOM" id="CLU_3095089_0_0_5"/>
<dbReference type="InterPro" id="IPR025148">
    <property type="entry name" value="AtzG-like"/>
</dbReference>
<reference evidence="2" key="1">
    <citation type="submission" date="2011-03" db="EMBL/GenBank/DDBJ databases">
        <title>Draft genome sequence of Brevundimonas diminuta.</title>
        <authorList>
            <person name="Brown P.J.B."/>
            <person name="Buechlein A."/>
            <person name="Hemmerich C."/>
            <person name="Brun Y.V."/>
        </authorList>
    </citation>
    <scope>NUCLEOTIDE SEQUENCE [LARGE SCALE GENOMIC DNA]</scope>
    <source>
        <strain evidence="2">C19</strain>
    </source>
</reference>